<feature type="compositionally biased region" description="Basic and acidic residues" evidence="1">
    <location>
        <begin position="222"/>
        <end position="235"/>
    </location>
</feature>
<protein>
    <recommendedName>
        <fullName evidence="4">DUF2332 domain-containing protein</fullName>
    </recommendedName>
</protein>
<gene>
    <name evidence="2" type="ORF">GCM10022223_60460</name>
</gene>
<evidence type="ECO:0000256" key="1">
    <source>
        <dbReference type="SAM" id="MobiDB-lite"/>
    </source>
</evidence>
<organism evidence="2 3">
    <name type="scientific">Kineosporia mesophila</name>
    <dbReference type="NCBI Taxonomy" id="566012"/>
    <lineage>
        <taxon>Bacteria</taxon>
        <taxon>Bacillati</taxon>
        <taxon>Actinomycetota</taxon>
        <taxon>Actinomycetes</taxon>
        <taxon>Kineosporiales</taxon>
        <taxon>Kineosporiaceae</taxon>
        <taxon>Kineosporia</taxon>
    </lineage>
</organism>
<evidence type="ECO:0000313" key="3">
    <source>
        <dbReference type="Proteomes" id="UP001501074"/>
    </source>
</evidence>
<name>A0ABP7AJC9_9ACTN</name>
<dbReference type="InterPro" id="IPR011200">
    <property type="entry name" value="UCP012608"/>
</dbReference>
<comment type="caution">
    <text evidence="2">The sequence shown here is derived from an EMBL/GenBank/DDBJ whole genome shotgun (WGS) entry which is preliminary data.</text>
</comment>
<evidence type="ECO:0000313" key="2">
    <source>
        <dbReference type="EMBL" id="GAA3634053.1"/>
    </source>
</evidence>
<reference evidence="3" key="1">
    <citation type="journal article" date="2019" name="Int. J. Syst. Evol. Microbiol.">
        <title>The Global Catalogue of Microorganisms (GCM) 10K type strain sequencing project: providing services to taxonomists for standard genome sequencing and annotation.</title>
        <authorList>
            <consortium name="The Broad Institute Genomics Platform"/>
            <consortium name="The Broad Institute Genome Sequencing Center for Infectious Disease"/>
            <person name="Wu L."/>
            <person name="Ma J."/>
        </authorList>
    </citation>
    <scope>NUCLEOTIDE SEQUENCE [LARGE SCALE GENOMIC DNA]</scope>
    <source>
        <strain evidence="3">JCM 16902</strain>
    </source>
</reference>
<dbReference type="Proteomes" id="UP001501074">
    <property type="component" value="Unassembled WGS sequence"/>
</dbReference>
<dbReference type="EMBL" id="BAAAZO010000012">
    <property type="protein sequence ID" value="GAA3634053.1"/>
    <property type="molecule type" value="Genomic_DNA"/>
</dbReference>
<keyword evidence="3" id="KW-1185">Reference proteome</keyword>
<feature type="region of interest" description="Disordered" evidence="1">
    <location>
        <begin position="213"/>
        <end position="235"/>
    </location>
</feature>
<proteinExistence type="predicted"/>
<dbReference type="RefSeq" id="WP_231485721.1">
    <property type="nucleotide sequence ID" value="NZ_BAAAZO010000012.1"/>
</dbReference>
<sequence>MNKKGAGLPGHRARTLAEVYRAFGEDDATSPLYRRIALALSSSGEALRAIEQAPARRRQPALILAALHDLALSGQAPELAGIYAAPVGRAGPESLPGQPDQVAVDTLLRHTAAVAAIAAARRVRTLETARCAVLHPAVAEAAHRAGAPSVALIDVDCSTGLNLQVDRCGITYDNGQVRGDPLSPVQLSSRIVGDRPLPERVFPEVVTRIGIDPDPLDLPADTDSRSATRSDTRSATDDARWLHACLAPDRPDQATALQAQLTLTARTTPHVLRGDALDLLPDALAQVPTGVLPIVTTTWALSRQRPQKRHRLLKHLEVAGRPVAWVSAEGVGVAPGIPAFGDRPASGHSIIGLALFGSSPHREALGRCWSRGRLLSWTAG</sequence>
<evidence type="ECO:0008006" key="4">
    <source>
        <dbReference type="Google" id="ProtNLM"/>
    </source>
</evidence>
<accession>A0ABP7AJC9</accession>
<dbReference type="Pfam" id="PF10094">
    <property type="entry name" value="DUF2332"/>
    <property type="match status" value="1"/>
</dbReference>